<dbReference type="EMBL" id="CP080764">
    <property type="protein sequence ID" value="QYY44071.1"/>
    <property type="molecule type" value="Genomic_DNA"/>
</dbReference>
<dbReference type="PANTHER" id="PTHR36930">
    <property type="entry name" value="METAL-SULFUR CLUSTER BIOSYNTHESIS PROTEINS YUAD-RELATED"/>
    <property type="match status" value="1"/>
</dbReference>
<dbReference type="SUPFAM" id="SSF50800">
    <property type="entry name" value="PK beta-barrel domain-like"/>
    <property type="match status" value="1"/>
</dbReference>
<dbReference type="GO" id="GO:0030151">
    <property type="term" value="F:molybdenum ion binding"/>
    <property type="evidence" value="ECO:0007669"/>
    <property type="project" value="InterPro"/>
</dbReference>
<dbReference type="PROSITE" id="PS51340">
    <property type="entry name" value="MOSC"/>
    <property type="match status" value="1"/>
</dbReference>
<organism evidence="3 4">
    <name type="scientific">Aneurinibacillus thermoaerophilus</name>
    <dbReference type="NCBI Taxonomy" id="143495"/>
    <lineage>
        <taxon>Bacteria</taxon>
        <taxon>Bacillati</taxon>
        <taxon>Bacillota</taxon>
        <taxon>Bacilli</taxon>
        <taxon>Bacillales</taxon>
        <taxon>Paenibacillaceae</taxon>
        <taxon>Aneurinibacillus group</taxon>
        <taxon>Aneurinibacillus</taxon>
    </lineage>
</organism>
<keyword evidence="5" id="KW-1185">Reference proteome</keyword>
<dbReference type="GeneID" id="97141266"/>
<dbReference type="InterPro" id="IPR052716">
    <property type="entry name" value="MOSC_domain"/>
</dbReference>
<dbReference type="Proteomes" id="UP000826616">
    <property type="component" value="Chromosome"/>
</dbReference>
<dbReference type="EMBL" id="FNDE01000020">
    <property type="protein sequence ID" value="SDH33309.1"/>
    <property type="molecule type" value="Genomic_DNA"/>
</dbReference>
<dbReference type="GO" id="GO:0003824">
    <property type="term" value="F:catalytic activity"/>
    <property type="evidence" value="ECO:0007669"/>
    <property type="project" value="InterPro"/>
</dbReference>
<gene>
    <name evidence="2" type="ORF">K3F53_07785</name>
    <name evidence="3" type="ORF">SAMN04489735_10208</name>
</gene>
<protein>
    <submittedName>
        <fullName evidence="2">MOSC domain-containing protein</fullName>
    </submittedName>
</protein>
<proteinExistence type="predicted"/>
<evidence type="ECO:0000313" key="5">
    <source>
        <dbReference type="Proteomes" id="UP000826616"/>
    </source>
</evidence>
<dbReference type="InterPro" id="IPR005302">
    <property type="entry name" value="MoCF_Sase_C"/>
</dbReference>
<sequence length="242" mass="27718">MLIGEIKEIIRHPVKSFRGESVRKTTIQPYGLYGDRSHAFLDGTRPGQFLTATQLPAMIGYQAEFIGQESLEKFPQVKITSPSGKTYFWGDEALTKELEEKSGRSISTIQYSPDHIPLGAIEEENVLLATDASLAKLEELWGDKVDHRRFRPNILIAMYENIPFAEDHWFGKRMMMGEAELEIKRHCERCMMITINPDTCAFDPSLLKTVVRERNNYFGVYASVIKTGEIKVGDKIYLWQSY</sequence>
<dbReference type="Pfam" id="PF03476">
    <property type="entry name" value="MOSC_N"/>
    <property type="match status" value="1"/>
</dbReference>
<evidence type="ECO:0000313" key="2">
    <source>
        <dbReference type="EMBL" id="QYY44071.1"/>
    </source>
</evidence>
<name>A0A1G8BJH6_ANETH</name>
<dbReference type="AlphaFoldDB" id="A0A1G8BJH6"/>
<evidence type="ECO:0000313" key="4">
    <source>
        <dbReference type="Proteomes" id="UP000198956"/>
    </source>
</evidence>
<reference evidence="2 5" key="2">
    <citation type="submission" date="2021-08" db="EMBL/GenBank/DDBJ databases">
        <title>Complete genome sequence of the strain Aneurinibacillus thermoaerophilus CCM 8960.</title>
        <authorList>
            <person name="Musilova J."/>
            <person name="Kourilova X."/>
            <person name="Pernicova I."/>
            <person name="Bezdicek M."/>
            <person name="Lengerova M."/>
            <person name="Obruca S."/>
            <person name="Sedlar K."/>
        </authorList>
    </citation>
    <scope>NUCLEOTIDE SEQUENCE [LARGE SCALE GENOMIC DNA]</scope>
    <source>
        <strain evidence="2 5">CCM 8960</strain>
    </source>
</reference>
<evidence type="ECO:0000313" key="3">
    <source>
        <dbReference type="EMBL" id="SDH33309.1"/>
    </source>
</evidence>
<reference evidence="3 4" key="1">
    <citation type="submission" date="2016-10" db="EMBL/GenBank/DDBJ databases">
        <authorList>
            <person name="de Groot N.N."/>
        </authorList>
    </citation>
    <scope>NUCLEOTIDE SEQUENCE [LARGE SCALE GENOMIC DNA]</scope>
    <source>
        <strain evidence="3 4">L 420-91</strain>
    </source>
</reference>
<dbReference type="PANTHER" id="PTHR36930:SF1">
    <property type="entry name" value="MOSC DOMAIN-CONTAINING PROTEIN"/>
    <property type="match status" value="1"/>
</dbReference>
<dbReference type="InterPro" id="IPR011037">
    <property type="entry name" value="Pyrv_Knase-like_insert_dom_sf"/>
</dbReference>
<dbReference type="Gene3D" id="2.40.33.20">
    <property type="entry name" value="PK beta-barrel domain-like"/>
    <property type="match status" value="1"/>
</dbReference>
<dbReference type="OrthoDB" id="581532at2"/>
<feature type="domain" description="MOSC" evidence="1">
    <location>
        <begin position="91"/>
        <end position="239"/>
    </location>
</feature>
<dbReference type="InterPro" id="IPR005303">
    <property type="entry name" value="MOCOS_middle"/>
</dbReference>
<evidence type="ECO:0000259" key="1">
    <source>
        <dbReference type="PROSITE" id="PS51340"/>
    </source>
</evidence>
<dbReference type="GO" id="GO:0030170">
    <property type="term" value="F:pyridoxal phosphate binding"/>
    <property type="evidence" value="ECO:0007669"/>
    <property type="project" value="InterPro"/>
</dbReference>
<accession>A0A1G8BJH6</accession>
<dbReference type="Proteomes" id="UP000198956">
    <property type="component" value="Unassembled WGS sequence"/>
</dbReference>
<dbReference type="Pfam" id="PF03473">
    <property type="entry name" value="MOSC"/>
    <property type="match status" value="1"/>
</dbReference>
<dbReference type="RefSeq" id="WP_057899096.1">
    <property type="nucleotide sequence ID" value="NZ_CP080764.1"/>
</dbReference>